<dbReference type="Proteomes" id="UP000324832">
    <property type="component" value="Unassembled WGS sequence"/>
</dbReference>
<protein>
    <submittedName>
        <fullName evidence="1">Uncharacterized protein</fullName>
    </submittedName>
</protein>
<gene>
    <name evidence="1" type="ORF">LSINAPIS_LOCUS3017</name>
</gene>
<name>A0A5E4PVI4_9NEOP</name>
<accession>A0A5E4PVI4</accession>
<keyword evidence="2" id="KW-1185">Reference proteome</keyword>
<sequence length="104" mass="12101">MSNSIDLLISVPRSSLDDFNSKYLKLVEAFYYVTLSENKLVSPKTNKDCIFFDVHFNLSPSDEHFNPQEIIDRIQRNVAAVRNKQIAIRSYYVRSRQLPAFLLS</sequence>
<dbReference type="EMBL" id="FZQP02000671">
    <property type="protein sequence ID" value="VVC90016.1"/>
    <property type="molecule type" value="Genomic_DNA"/>
</dbReference>
<organism evidence="1 2">
    <name type="scientific">Leptidea sinapis</name>
    <dbReference type="NCBI Taxonomy" id="189913"/>
    <lineage>
        <taxon>Eukaryota</taxon>
        <taxon>Metazoa</taxon>
        <taxon>Ecdysozoa</taxon>
        <taxon>Arthropoda</taxon>
        <taxon>Hexapoda</taxon>
        <taxon>Insecta</taxon>
        <taxon>Pterygota</taxon>
        <taxon>Neoptera</taxon>
        <taxon>Endopterygota</taxon>
        <taxon>Lepidoptera</taxon>
        <taxon>Glossata</taxon>
        <taxon>Ditrysia</taxon>
        <taxon>Papilionoidea</taxon>
        <taxon>Pieridae</taxon>
        <taxon>Dismorphiinae</taxon>
        <taxon>Leptidea</taxon>
    </lineage>
</organism>
<proteinExistence type="predicted"/>
<evidence type="ECO:0000313" key="2">
    <source>
        <dbReference type="Proteomes" id="UP000324832"/>
    </source>
</evidence>
<dbReference type="AlphaFoldDB" id="A0A5E4PVI4"/>
<evidence type="ECO:0000313" key="1">
    <source>
        <dbReference type="EMBL" id="VVC90016.1"/>
    </source>
</evidence>
<reference evidence="1 2" key="1">
    <citation type="submission" date="2017-07" db="EMBL/GenBank/DDBJ databases">
        <authorList>
            <person name="Talla V."/>
            <person name="Backstrom N."/>
        </authorList>
    </citation>
    <scope>NUCLEOTIDE SEQUENCE [LARGE SCALE GENOMIC DNA]</scope>
</reference>